<sequence length="80" mass="8507">MARLAVHVHLSDSQGRPHVFGPDDEVPEWAHSAITNPAAWAEAPEMPRESTSATPPAKKAAPAKRAPARRKAAPDDSVHG</sequence>
<dbReference type="EMBL" id="AP026073">
    <property type="protein sequence ID" value="BDM70615.1"/>
    <property type="molecule type" value="Genomic_DNA"/>
</dbReference>
<accession>A0ABM7ZW99</accession>
<feature type="region of interest" description="Disordered" evidence="1">
    <location>
        <begin position="1"/>
        <end position="80"/>
    </location>
</feature>
<reference evidence="2" key="1">
    <citation type="submission" date="2022-06" db="EMBL/GenBank/DDBJ databases">
        <title>Complete genome sequence of Streptomyces nigrescens HEK616.</title>
        <authorList>
            <person name="Asamizu S."/>
            <person name="Onaka H."/>
        </authorList>
    </citation>
    <scope>NUCLEOTIDE SEQUENCE</scope>
    <source>
        <strain evidence="2">HEK616</strain>
    </source>
</reference>
<organism evidence="2 3">
    <name type="scientific">Streptomyces nigrescens</name>
    <dbReference type="NCBI Taxonomy" id="1920"/>
    <lineage>
        <taxon>Bacteria</taxon>
        <taxon>Bacillati</taxon>
        <taxon>Actinomycetota</taxon>
        <taxon>Actinomycetes</taxon>
        <taxon>Kitasatosporales</taxon>
        <taxon>Streptomycetaceae</taxon>
        <taxon>Streptomyces</taxon>
    </lineage>
</organism>
<proteinExistence type="predicted"/>
<evidence type="ECO:0000313" key="2">
    <source>
        <dbReference type="EMBL" id="BDM70615.1"/>
    </source>
</evidence>
<name>A0ABM7ZW99_STRNI</name>
<feature type="compositionally biased region" description="Low complexity" evidence="1">
    <location>
        <begin position="55"/>
        <end position="65"/>
    </location>
</feature>
<protein>
    <submittedName>
        <fullName evidence="2">Uncharacterized protein</fullName>
    </submittedName>
</protein>
<dbReference type="Proteomes" id="UP001059597">
    <property type="component" value="Chromosome"/>
</dbReference>
<gene>
    <name evidence="2" type="ORF">HEK616_41020</name>
</gene>
<keyword evidence="3" id="KW-1185">Reference proteome</keyword>
<evidence type="ECO:0000313" key="3">
    <source>
        <dbReference type="Proteomes" id="UP001059597"/>
    </source>
</evidence>
<evidence type="ECO:0000256" key="1">
    <source>
        <dbReference type="SAM" id="MobiDB-lite"/>
    </source>
</evidence>